<dbReference type="EMBL" id="UOFZ01000176">
    <property type="protein sequence ID" value="VAX14496.1"/>
    <property type="molecule type" value="Genomic_DNA"/>
</dbReference>
<reference evidence="2" key="1">
    <citation type="submission" date="2018-06" db="EMBL/GenBank/DDBJ databases">
        <authorList>
            <person name="Zhirakovskaya E."/>
        </authorList>
    </citation>
    <scope>NUCLEOTIDE SEQUENCE</scope>
</reference>
<dbReference type="InterPro" id="IPR007461">
    <property type="entry name" value="Ysc84_actin-binding"/>
</dbReference>
<name>A0A3B1B878_9ZZZZ</name>
<accession>A0A3B1B878</accession>
<feature type="domain" description="Ysc84 actin-binding" evidence="1">
    <location>
        <begin position="91"/>
        <end position="170"/>
    </location>
</feature>
<proteinExistence type="predicted"/>
<gene>
    <name evidence="2" type="ORF">MNBD_GAMMA24-874</name>
</gene>
<evidence type="ECO:0000259" key="1">
    <source>
        <dbReference type="Pfam" id="PF04366"/>
    </source>
</evidence>
<protein>
    <recommendedName>
        <fullName evidence="1">Ysc84 actin-binding domain-containing protein</fullName>
    </recommendedName>
</protein>
<dbReference type="CDD" id="cd11524">
    <property type="entry name" value="SYLF"/>
    <property type="match status" value="1"/>
</dbReference>
<evidence type="ECO:0000313" key="2">
    <source>
        <dbReference type="EMBL" id="VAX14496.1"/>
    </source>
</evidence>
<dbReference type="Pfam" id="PF04366">
    <property type="entry name" value="Ysc84"/>
    <property type="match status" value="1"/>
</dbReference>
<organism evidence="2">
    <name type="scientific">hydrothermal vent metagenome</name>
    <dbReference type="NCBI Taxonomy" id="652676"/>
    <lineage>
        <taxon>unclassified sequences</taxon>
        <taxon>metagenomes</taxon>
        <taxon>ecological metagenomes</taxon>
    </lineage>
</organism>
<dbReference type="AlphaFoldDB" id="A0A3B1B878"/>
<sequence length="174" mass="18467">MKLLISLTLVFITLFSSSAAAGWDPDSKNEAMTAIAAFKKADPKLSRFFAQAYGYVVYPNIVKGAMGIGGAYGSGTVFQRGRIIGSSSLSQLSFGFQLGGQAYREIIFFKDKQAMARFKKGNFELGAQISAVAATYGASANVDYSSGVAIFTITKGGLMYEASVGGQLLSFEAR</sequence>